<dbReference type="AlphaFoldDB" id="A0A840YN94"/>
<dbReference type="GO" id="GO:0051536">
    <property type="term" value="F:iron-sulfur cluster binding"/>
    <property type="evidence" value="ECO:0007669"/>
    <property type="project" value="UniProtKB-KW"/>
</dbReference>
<name>A0A840YN94_9PROT</name>
<keyword evidence="2" id="KW-0408">Iron</keyword>
<dbReference type="GO" id="GO:0046872">
    <property type="term" value="F:metal ion binding"/>
    <property type="evidence" value="ECO:0007669"/>
    <property type="project" value="UniProtKB-KW"/>
</dbReference>
<organism evidence="5 6">
    <name type="scientific">Muricoccus pecuniae</name>
    <dbReference type="NCBI Taxonomy" id="693023"/>
    <lineage>
        <taxon>Bacteria</taxon>
        <taxon>Pseudomonadati</taxon>
        <taxon>Pseudomonadota</taxon>
        <taxon>Alphaproteobacteria</taxon>
        <taxon>Acetobacterales</taxon>
        <taxon>Roseomonadaceae</taxon>
        <taxon>Muricoccus</taxon>
    </lineage>
</organism>
<dbReference type="InterPro" id="IPR017900">
    <property type="entry name" value="4Fe4S_Fe_S_CS"/>
</dbReference>
<evidence type="ECO:0000313" key="6">
    <source>
        <dbReference type="Proteomes" id="UP000580654"/>
    </source>
</evidence>
<sequence>MTCRDACEPGAIRFSLAIGGARPRVEAGICTGCGECVPGCPASAISIVPRPMEETADA</sequence>
<keyword evidence="3" id="KW-0411">Iron-sulfur</keyword>
<feature type="domain" description="4Fe-4S ferredoxin-type" evidence="4">
    <location>
        <begin position="21"/>
        <end position="50"/>
    </location>
</feature>
<dbReference type="InterPro" id="IPR017896">
    <property type="entry name" value="4Fe4S_Fe-S-bd"/>
</dbReference>
<evidence type="ECO:0000259" key="4">
    <source>
        <dbReference type="PROSITE" id="PS51379"/>
    </source>
</evidence>
<evidence type="ECO:0000313" key="5">
    <source>
        <dbReference type="EMBL" id="MBB5696374.1"/>
    </source>
</evidence>
<dbReference type="Gene3D" id="3.30.70.20">
    <property type="match status" value="1"/>
</dbReference>
<keyword evidence="6" id="KW-1185">Reference proteome</keyword>
<reference evidence="5 6" key="1">
    <citation type="submission" date="2020-08" db="EMBL/GenBank/DDBJ databases">
        <title>Genomic Encyclopedia of Type Strains, Phase IV (KMG-IV): sequencing the most valuable type-strain genomes for metagenomic binning, comparative biology and taxonomic classification.</title>
        <authorList>
            <person name="Goeker M."/>
        </authorList>
    </citation>
    <scope>NUCLEOTIDE SEQUENCE [LARGE SCALE GENOMIC DNA]</scope>
    <source>
        <strain evidence="5 6">DSM 25622</strain>
    </source>
</reference>
<dbReference type="PROSITE" id="PS00198">
    <property type="entry name" value="4FE4S_FER_1"/>
    <property type="match status" value="1"/>
</dbReference>
<proteinExistence type="predicted"/>
<gene>
    <name evidence="5" type="ORF">FHS87_004445</name>
</gene>
<evidence type="ECO:0000256" key="1">
    <source>
        <dbReference type="ARBA" id="ARBA00022723"/>
    </source>
</evidence>
<keyword evidence="1" id="KW-0479">Metal-binding</keyword>
<evidence type="ECO:0000256" key="2">
    <source>
        <dbReference type="ARBA" id="ARBA00023004"/>
    </source>
</evidence>
<accession>A0A840YN94</accession>
<dbReference type="RefSeq" id="WP_184521607.1">
    <property type="nucleotide sequence ID" value="NZ_JACIJD010000039.1"/>
</dbReference>
<dbReference type="SUPFAM" id="SSF54862">
    <property type="entry name" value="4Fe-4S ferredoxins"/>
    <property type="match status" value="1"/>
</dbReference>
<protein>
    <submittedName>
        <fullName evidence="5">Ferredoxin</fullName>
    </submittedName>
</protein>
<dbReference type="PROSITE" id="PS51379">
    <property type="entry name" value="4FE4S_FER_2"/>
    <property type="match status" value="1"/>
</dbReference>
<dbReference type="Proteomes" id="UP000580654">
    <property type="component" value="Unassembled WGS sequence"/>
</dbReference>
<comment type="caution">
    <text evidence="5">The sequence shown here is derived from an EMBL/GenBank/DDBJ whole genome shotgun (WGS) entry which is preliminary data.</text>
</comment>
<evidence type="ECO:0000256" key="3">
    <source>
        <dbReference type="ARBA" id="ARBA00023014"/>
    </source>
</evidence>
<dbReference type="EMBL" id="JACIJD010000039">
    <property type="protein sequence ID" value="MBB5696374.1"/>
    <property type="molecule type" value="Genomic_DNA"/>
</dbReference>
<dbReference type="Pfam" id="PF12838">
    <property type="entry name" value="Fer4_7"/>
    <property type="match status" value="1"/>
</dbReference>